<evidence type="ECO:0000259" key="7">
    <source>
        <dbReference type="Pfam" id="PF05425"/>
    </source>
</evidence>
<sequence>MSLASVYIATRFVHFVALYVLLGTGIYVECLTPRAARAWSRARSEPMLRACALAACVCAAGLLCLEAGQMGNGWSDVRDPSTWLEVLGTAYGRVWRWQLGLSVAAALCALAGTERPWRRPALLWLAAAMLACMAFVGHAASHTGERAVLAGIVQLAHLYAGAYWLGGLPILWLTLEGLHDGRRADVVRTHMRYSTFGHVAVAVVIASGAINIGLVLGTWPWHWASLYQRLLSLKMMLVALMAMAAIVNRYVLVPRMRRESAAGFIWFGRLALAEIVLGLLVLALVSWFATLEPA</sequence>
<feature type="transmembrane region" description="Helical" evidence="6">
    <location>
        <begin position="121"/>
        <end position="140"/>
    </location>
</feature>
<dbReference type="RefSeq" id="WP_217966576.1">
    <property type="nucleotide sequence ID" value="NZ_JAHTBN010000016.1"/>
</dbReference>
<dbReference type="PANTHER" id="PTHR34820:SF4">
    <property type="entry name" value="INNER MEMBRANE PROTEIN YEBZ"/>
    <property type="match status" value="1"/>
</dbReference>
<reference evidence="9" key="1">
    <citation type="journal article" date="2019" name="Int. J. Syst. Evol. Microbiol.">
        <title>The Global Catalogue of Microorganisms (GCM) 10K type strain sequencing project: providing services to taxonomists for standard genome sequencing and annotation.</title>
        <authorList>
            <consortium name="The Broad Institute Genomics Platform"/>
            <consortium name="The Broad Institute Genome Sequencing Center for Infectious Disease"/>
            <person name="Wu L."/>
            <person name="Ma J."/>
        </authorList>
    </citation>
    <scope>NUCLEOTIDE SEQUENCE [LARGE SCALE GENOMIC DNA]</scope>
    <source>
        <strain evidence="9">LMG 24813</strain>
    </source>
</reference>
<evidence type="ECO:0000256" key="3">
    <source>
        <dbReference type="ARBA" id="ARBA00022692"/>
    </source>
</evidence>
<dbReference type="Pfam" id="PF05425">
    <property type="entry name" value="CopD"/>
    <property type="match status" value="1"/>
</dbReference>
<dbReference type="InterPro" id="IPR047689">
    <property type="entry name" value="CopD"/>
</dbReference>
<keyword evidence="9" id="KW-1185">Reference proteome</keyword>
<feature type="transmembrane region" description="Helical" evidence="6">
    <location>
        <begin position="12"/>
        <end position="30"/>
    </location>
</feature>
<dbReference type="EMBL" id="JBHSBV010000008">
    <property type="protein sequence ID" value="MFC4203040.1"/>
    <property type="molecule type" value="Genomic_DNA"/>
</dbReference>
<gene>
    <name evidence="8" type="primary">copD</name>
    <name evidence="8" type="ORF">ACFOY1_18985</name>
</gene>
<evidence type="ECO:0000256" key="1">
    <source>
        <dbReference type="ARBA" id="ARBA00004651"/>
    </source>
</evidence>
<dbReference type="PANTHER" id="PTHR34820">
    <property type="entry name" value="INNER MEMBRANE PROTEIN YEBZ"/>
    <property type="match status" value="1"/>
</dbReference>
<keyword evidence="5 6" id="KW-0472">Membrane</keyword>
<comment type="caution">
    <text evidence="8">The sequence shown here is derived from an EMBL/GenBank/DDBJ whole genome shotgun (WGS) entry which is preliminary data.</text>
</comment>
<feature type="transmembrane region" description="Helical" evidence="6">
    <location>
        <begin position="152"/>
        <end position="175"/>
    </location>
</feature>
<evidence type="ECO:0000256" key="4">
    <source>
        <dbReference type="ARBA" id="ARBA00022989"/>
    </source>
</evidence>
<evidence type="ECO:0000256" key="2">
    <source>
        <dbReference type="ARBA" id="ARBA00022475"/>
    </source>
</evidence>
<evidence type="ECO:0000256" key="5">
    <source>
        <dbReference type="ARBA" id="ARBA00023136"/>
    </source>
</evidence>
<keyword evidence="4 6" id="KW-1133">Transmembrane helix</keyword>
<evidence type="ECO:0000313" key="9">
    <source>
        <dbReference type="Proteomes" id="UP001595848"/>
    </source>
</evidence>
<organism evidence="8 9">
    <name type="scientific">Candidimonas humi</name>
    <dbReference type="NCBI Taxonomy" id="683355"/>
    <lineage>
        <taxon>Bacteria</taxon>
        <taxon>Pseudomonadati</taxon>
        <taxon>Pseudomonadota</taxon>
        <taxon>Betaproteobacteria</taxon>
        <taxon>Burkholderiales</taxon>
        <taxon>Alcaligenaceae</taxon>
        <taxon>Candidimonas</taxon>
    </lineage>
</organism>
<evidence type="ECO:0000313" key="8">
    <source>
        <dbReference type="EMBL" id="MFC4203040.1"/>
    </source>
</evidence>
<keyword evidence="3 6" id="KW-0812">Transmembrane</keyword>
<accession>A0ABV8P1H4</accession>
<feature type="domain" description="Copper resistance protein D" evidence="7">
    <location>
        <begin position="188"/>
        <end position="287"/>
    </location>
</feature>
<feature type="transmembrane region" description="Helical" evidence="6">
    <location>
        <begin position="51"/>
        <end position="74"/>
    </location>
</feature>
<dbReference type="InterPro" id="IPR032694">
    <property type="entry name" value="CopC/D"/>
</dbReference>
<feature type="transmembrane region" description="Helical" evidence="6">
    <location>
        <begin position="196"/>
        <end position="219"/>
    </location>
</feature>
<proteinExistence type="predicted"/>
<comment type="subcellular location">
    <subcellularLocation>
        <location evidence="1">Cell membrane</location>
        <topology evidence="1">Multi-pass membrane protein</topology>
    </subcellularLocation>
</comment>
<dbReference type="InterPro" id="IPR008457">
    <property type="entry name" value="Cu-R_CopD_dom"/>
</dbReference>
<keyword evidence="2" id="KW-1003">Cell membrane</keyword>
<feature type="transmembrane region" description="Helical" evidence="6">
    <location>
        <begin position="264"/>
        <end position="289"/>
    </location>
</feature>
<evidence type="ECO:0000256" key="6">
    <source>
        <dbReference type="SAM" id="Phobius"/>
    </source>
</evidence>
<name>A0ABV8P1H4_9BURK</name>
<protein>
    <submittedName>
        <fullName evidence="8">Copper homeostasis membrane protein CopD</fullName>
    </submittedName>
</protein>
<feature type="transmembrane region" description="Helical" evidence="6">
    <location>
        <begin position="94"/>
        <end position="112"/>
    </location>
</feature>
<dbReference type="Proteomes" id="UP001595848">
    <property type="component" value="Unassembled WGS sequence"/>
</dbReference>
<feature type="transmembrane region" description="Helical" evidence="6">
    <location>
        <begin position="231"/>
        <end position="252"/>
    </location>
</feature>
<dbReference type="NCBIfam" id="NF033808">
    <property type="entry name" value="copper_CopD"/>
    <property type="match status" value="1"/>
</dbReference>